<evidence type="ECO:0000313" key="3">
    <source>
        <dbReference type="Proteomes" id="UP000036958"/>
    </source>
</evidence>
<feature type="transmembrane region" description="Helical" evidence="1">
    <location>
        <begin position="195"/>
        <end position="213"/>
    </location>
</feature>
<keyword evidence="1" id="KW-1133">Transmembrane helix</keyword>
<accession>A0A0L8V6B3</accession>
<evidence type="ECO:0008006" key="4">
    <source>
        <dbReference type="Google" id="ProtNLM"/>
    </source>
</evidence>
<reference evidence="3" key="1">
    <citation type="submission" date="2015-07" db="EMBL/GenBank/DDBJ databases">
        <title>Genome sequencing of Sunxiuqinia dokdonensis strain SK.</title>
        <authorList>
            <person name="Ahn S."/>
            <person name="Kim B.-C."/>
        </authorList>
    </citation>
    <scope>NUCLEOTIDE SEQUENCE [LARGE SCALE GENOMIC DNA]</scope>
    <source>
        <strain evidence="3">SK</strain>
    </source>
</reference>
<feature type="transmembrane region" description="Helical" evidence="1">
    <location>
        <begin position="225"/>
        <end position="247"/>
    </location>
</feature>
<dbReference type="Pfam" id="PF09586">
    <property type="entry name" value="YfhO"/>
    <property type="match status" value="1"/>
</dbReference>
<dbReference type="RefSeq" id="WP_162231230.1">
    <property type="nucleotide sequence ID" value="NZ_LGIA01000173.1"/>
</dbReference>
<name>A0A0L8V6B3_9BACT</name>
<feature type="transmembrane region" description="Helical" evidence="1">
    <location>
        <begin position="522"/>
        <end position="539"/>
    </location>
</feature>
<protein>
    <recommendedName>
        <fullName evidence="4">Membrane protein YfhO</fullName>
    </recommendedName>
</protein>
<feature type="transmembrane region" description="Helical" evidence="1">
    <location>
        <begin position="148"/>
        <end position="167"/>
    </location>
</feature>
<organism evidence="2 3">
    <name type="scientific">Sunxiuqinia dokdonensis</name>
    <dbReference type="NCBI Taxonomy" id="1409788"/>
    <lineage>
        <taxon>Bacteria</taxon>
        <taxon>Pseudomonadati</taxon>
        <taxon>Bacteroidota</taxon>
        <taxon>Bacteroidia</taxon>
        <taxon>Marinilabiliales</taxon>
        <taxon>Prolixibacteraceae</taxon>
        <taxon>Sunxiuqinia</taxon>
    </lineage>
</organism>
<feature type="transmembrane region" description="Helical" evidence="1">
    <location>
        <begin position="497"/>
        <end position="515"/>
    </location>
</feature>
<feature type="transmembrane region" description="Helical" evidence="1">
    <location>
        <begin position="123"/>
        <end position="142"/>
    </location>
</feature>
<dbReference type="AlphaFoldDB" id="A0A0L8V6B3"/>
<comment type="caution">
    <text evidence="2">The sequence shown here is derived from an EMBL/GenBank/DDBJ whole genome shotgun (WGS) entry which is preliminary data.</text>
</comment>
<feature type="transmembrane region" description="Helical" evidence="1">
    <location>
        <begin position="407"/>
        <end position="428"/>
    </location>
</feature>
<dbReference type="PATRIC" id="fig|1409788.3.peg.3281"/>
<proteinExistence type="predicted"/>
<sequence>MAKIKGNRNIFVGFGIILVFILIAFVYFSPQLEGKQLDAHDLSTYRGGAKELLDFRAETGEEAIWTNSMFGGMPGYLLSTRYEGNLISKAQALVNVIPRPARYLILMFSLFFALLLILRVNIWVSAVGALAYGMFSFLFVIIDAGHVTKAHTLTYMALVVGGVLLAYKRNPLVGSLLTALSLSWMLTASHPQMTYYAGIMVLIIGITYLIYAFREKTLPAFTKTSVLLVLAAVLAVGTNFGNLYTVYEYGKYSMRGESDLTPQDDDQTSGLDKSYILDYSYDLGEAMTAFIPRFKGGGMAESLGEESNVYQFFERNQGKAQARQISQNLPLYWGTQPISSAPFYYGAVLCFLFVFGLFVLKGKDKWWLLAVVVVSFLLSLGKNLGFLSHFMIDYFPGYNKFRDVKNIIVIQQFAMALMGVLAIRELYLNRDNKAELLQKLKYTWFIVGGLALVFALLPGLAGDFRTASDARLVQAGWPDQLMEALRADRRMVLRTDAFKTFLFVTIAAGVIWLYVKQKLKASYALVIWALLIFVDLWPVNKRYLNDDDFAPARKVEVPFSPSKADQEILKDTDPNYRVLNMAVNPFADASTSYFHKSIGGYHGAKMQRYQEMIEFHISPEMQQLGSRLQNAESQADVDAVFTGLNVLNMLNTRYVIYNPNAAPLYNSQALGNAWFVKDLSFVENADEEIVALDGFNPATEAIVDAQFSDALTKVSFDSGDQPVIELKEYRPNYLKYQARVGSGTPLAVFSEIYYPKGWNAYLDGQLVEHVRANYVLRAMPVPQGTHEIEFRFEPQSYVLGNRVSLASSLVLILAVIAVVFFEIKKKVRNEEEETSGEA</sequence>
<evidence type="ECO:0000256" key="1">
    <source>
        <dbReference type="SAM" id="Phobius"/>
    </source>
</evidence>
<feature type="transmembrane region" description="Helical" evidence="1">
    <location>
        <begin position="440"/>
        <end position="461"/>
    </location>
</feature>
<feature type="transmembrane region" description="Helical" evidence="1">
    <location>
        <begin position="9"/>
        <end position="28"/>
    </location>
</feature>
<dbReference type="PANTHER" id="PTHR38454">
    <property type="entry name" value="INTEGRAL MEMBRANE PROTEIN-RELATED"/>
    <property type="match status" value="1"/>
</dbReference>
<dbReference type="PANTHER" id="PTHR38454:SF1">
    <property type="entry name" value="INTEGRAL MEMBRANE PROTEIN"/>
    <property type="match status" value="1"/>
</dbReference>
<keyword evidence="1" id="KW-0472">Membrane</keyword>
<dbReference type="STRING" id="1409788.NC99_31970"/>
<feature type="transmembrane region" description="Helical" evidence="1">
    <location>
        <begin position="101"/>
        <end position="118"/>
    </location>
</feature>
<dbReference type="InterPro" id="IPR018580">
    <property type="entry name" value="Uncharacterised_YfhO"/>
</dbReference>
<feature type="transmembrane region" description="Helical" evidence="1">
    <location>
        <begin position="803"/>
        <end position="821"/>
    </location>
</feature>
<feature type="transmembrane region" description="Helical" evidence="1">
    <location>
        <begin position="343"/>
        <end position="360"/>
    </location>
</feature>
<evidence type="ECO:0000313" key="2">
    <source>
        <dbReference type="EMBL" id="KOH43981.1"/>
    </source>
</evidence>
<feature type="transmembrane region" description="Helical" evidence="1">
    <location>
        <begin position="172"/>
        <end position="189"/>
    </location>
</feature>
<dbReference type="EMBL" id="LGIA01000173">
    <property type="protein sequence ID" value="KOH43981.1"/>
    <property type="molecule type" value="Genomic_DNA"/>
</dbReference>
<keyword evidence="1" id="KW-0812">Transmembrane</keyword>
<gene>
    <name evidence="2" type="ORF">NC99_31970</name>
</gene>
<feature type="transmembrane region" description="Helical" evidence="1">
    <location>
        <begin position="367"/>
        <end position="387"/>
    </location>
</feature>
<dbReference type="Proteomes" id="UP000036958">
    <property type="component" value="Unassembled WGS sequence"/>
</dbReference>
<keyword evidence="3" id="KW-1185">Reference proteome</keyword>